<protein>
    <submittedName>
        <fullName evidence="2">Uncharacterized protein</fullName>
    </submittedName>
</protein>
<dbReference type="EMBL" id="CATQJL010000316">
    <property type="protein sequence ID" value="CAJ0607750.1"/>
    <property type="molecule type" value="Genomic_DNA"/>
</dbReference>
<proteinExistence type="predicted"/>
<feature type="signal peptide" evidence="1">
    <location>
        <begin position="1"/>
        <end position="16"/>
    </location>
</feature>
<dbReference type="Proteomes" id="UP001176961">
    <property type="component" value="Unassembled WGS sequence"/>
</dbReference>
<sequence length="316" mass="34820">MFGALALLASNALAFGCSPLPAGQEVRVSFLADGLMKIPLEFAYSETKAVTDKQPKFATNKDDAMKNIRQYIKRAVTSVIRQEARKAGIEHLVTNIASQIKPTVYGSPLKCSSLIEGTTSIPSAEENATPKPLALFCVVKDDLVTNIAYTAPKKEGDNTELPEFYEVPPAHQQFTVTLAVSNSIIAGWSRDKWDLMLLQVEKQLRSDTNASSSSVRVCFLVDGLLILPLEFAYTEYGEVLANKPKFATNKDEALKNIRNYIKKAVIFAIRREAIKDGIEKNITHIASQIKPTVYGYPLKCSSLIEGQESIPRESNC</sequence>
<organism evidence="2 3">
    <name type="scientific">Cylicocyclus nassatus</name>
    <name type="common">Nematode worm</name>
    <dbReference type="NCBI Taxonomy" id="53992"/>
    <lineage>
        <taxon>Eukaryota</taxon>
        <taxon>Metazoa</taxon>
        <taxon>Ecdysozoa</taxon>
        <taxon>Nematoda</taxon>
        <taxon>Chromadorea</taxon>
        <taxon>Rhabditida</taxon>
        <taxon>Rhabditina</taxon>
        <taxon>Rhabditomorpha</taxon>
        <taxon>Strongyloidea</taxon>
        <taxon>Strongylidae</taxon>
        <taxon>Cylicocyclus</taxon>
    </lineage>
</organism>
<name>A0AA36HBI3_CYLNA</name>
<evidence type="ECO:0000256" key="1">
    <source>
        <dbReference type="SAM" id="SignalP"/>
    </source>
</evidence>
<comment type="caution">
    <text evidence="2">The sequence shown here is derived from an EMBL/GenBank/DDBJ whole genome shotgun (WGS) entry which is preliminary data.</text>
</comment>
<dbReference type="AlphaFoldDB" id="A0AA36HBI3"/>
<feature type="chain" id="PRO_5041430375" evidence="1">
    <location>
        <begin position="17"/>
        <end position="316"/>
    </location>
</feature>
<accession>A0AA36HBI3</accession>
<evidence type="ECO:0000313" key="2">
    <source>
        <dbReference type="EMBL" id="CAJ0607750.1"/>
    </source>
</evidence>
<evidence type="ECO:0000313" key="3">
    <source>
        <dbReference type="Proteomes" id="UP001176961"/>
    </source>
</evidence>
<keyword evidence="3" id="KW-1185">Reference proteome</keyword>
<keyword evidence="1" id="KW-0732">Signal</keyword>
<reference evidence="2" key="1">
    <citation type="submission" date="2023-07" db="EMBL/GenBank/DDBJ databases">
        <authorList>
            <consortium name="CYATHOMIX"/>
        </authorList>
    </citation>
    <scope>NUCLEOTIDE SEQUENCE</scope>
    <source>
        <strain evidence="2">N/A</strain>
    </source>
</reference>
<gene>
    <name evidence="2" type="ORF">CYNAS_LOCUS19733</name>
</gene>